<keyword evidence="4" id="KW-1003">Cell membrane</keyword>
<evidence type="ECO:0000256" key="2">
    <source>
        <dbReference type="ARBA" id="ARBA00007069"/>
    </source>
</evidence>
<feature type="transmembrane region" description="Helical" evidence="8">
    <location>
        <begin position="73"/>
        <end position="95"/>
    </location>
</feature>
<name>A0A1U9KCV8_ACEAC</name>
<dbReference type="STRING" id="435.A0U92_01485"/>
<evidence type="ECO:0000256" key="3">
    <source>
        <dbReference type="ARBA" id="ARBA00022448"/>
    </source>
</evidence>
<dbReference type="GO" id="GO:0005886">
    <property type="term" value="C:plasma membrane"/>
    <property type="evidence" value="ECO:0007669"/>
    <property type="project" value="UniProtKB-SubCell"/>
</dbReference>
<dbReference type="GO" id="GO:0055085">
    <property type="term" value="P:transmembrane transport"/>
    <property type="evidence" value="ECO:0007669"/>
    <property type="project" value="InterPro"/>
</dbReference>
<dbReference type="OrthoDB" id="9807047at2"/>
<comment type="similarity">
    <text evidence="2">Belongs to the binding-protein-dependent transport system permease family. CysTW subfamily.</text>
</comment>
<dbReference type="PROSITE" id="PS50928">
    <property type="entry name" value="ABC_TM1"/>
    <property type="match status" value="1"/>
</dbReference>
<feature type="transmembrane region" description="Helical" evidence="8">
    <location>
        <begin position="197"/>
        <end position="220"/>
    </location>
</feature>
<evidence type="ECO:0000313" key="10">
    <source>
        <dbReference type="EMBL" id="AQS83655.1"/>
    </source>
</evidence>
<accession>A0A1U9KCV8</accession>
<dbReference type="KEGG" id="aace:A0U92_01485"/>
<gene>
    <name evidence="10" type="ORF">A0U92_01485</name>
</gene>
<comment type="subcellular location">
    <subcellularLocation>
        <location evidence="1 8">Cell membrane</location>
        <topology evidence="1 8">Multi-pass membrane protein</topology>
    </subcellularLocation>
</comment>
<reference evidence="10 11" key="1">
    <citation type="submission" date="2016-03" db="EMBL/GenBank/DDBJ databases">
        <title>Acetic acid bacteria sequencing.</title>
        <authorList>
            <person name="Brandt J."/>
            <person name="Jakob F."/>
            <person name="Vogel R.F."/>
        </authorList>
    </citation>
    <scope>NUCLEOTIDE SEQUENCE [LARGE SCALE GENOMIC DNA]</scope>
    <source>
        <strain evidence="10 11">TMW2.1153</strain>
    </source>
</reference>
<feature type="transmembrane region" description="Helical" evidence="8">
    <location>
        <begin position="104"/>
        <end position="123"/>
    </location>
</feature>
<dbReference type="PANTHER" id="PTHR42929">
    <property type="entry name" value="INNER MEMBRANE ABC TRANSPORTER PERMEASE PROTEIN YDCU-RELATED-RELATED"/>
    <property type="match status" value="1"/>
</dbReference>
<evidence type="ECO:0000259" key="9">
    <source>
        <dbReference type="PROSITE" id="PS50928"/>
    </source>
</evidence>
<keyword evidence="7 8" id="KW-0472">Membrane</keyword>
<dbReference type="InterPro" id="IPR035906">
    <property type="entry name" value="MetI-like_sf"/>
</dbReference>
<evidence type="ECO:0000313" key="11">
    <source>
        <dbReference type="Proteomes" id="UP000188937"/>
    </source>
</evidence>
<dbReference type="Proteomes" id="UP000188937">
    <property type="component" value="Chromosome"/>
</dbReference>
<evidence type="ECO:0000256" key="4">
    <source>
        <dbReference type="ARBA" id="ARBA00022475"/>
    </source>
</evidence>
<dbReference type="SUPFAM" id="SSF161098">
    <property type="entry name" value="MetI-like"/>
    <property type="match status" value="1"/>
</dbReference>
<feature type="transmembrane region" description="Helical" evidence="8">
    <location>
        <begin position="253"/>
        <end position="273"/>
    </location>
</feature>
<dbReference type="Gene3D" id="1.10.3720.10">
    <property type="entry name" value="MetI-like"/>
    <property type="match status" value="1"/>
</dbReference>
<organism evidence="10 11">
    <name type="scientific">Acetobacter aceti</name>
    <dbReference type="NCBI Taxonomy" id="435"/>
    <lineage>
        <taxon>Bacteria</taxon>
        <taxon>Pseudomonadati</taxon>
        <taxon>Pseudomonadota</taxon>
        <taxon>Alphaproteobacteria</taxon>
        <taxon>Acetobacterales</taxon>
        <taxon>Acetobacteraceae</taxon>
        <taxon>Acetobacter</taxon>
        <taxon>Acetobacter subgen. Acetobacter</taxon>
    </lineage>
</organism>
<evidence type="ECO:0000256" key="1">
    <source>
        <dbReference type="ARBA" id="ARBA00004651"/>
    </source>
</evidence>
<dbReference type="InterPro" id="IPR000515">
    <property type="entry name" value="MetI-like"/>
</dbReference>
<dbReference type="RefSeq" id="WP_077811685.1">
    <property type="nucleotide sequence ID" value="NZ_CP014692.1"/>
</dbReference>
<keyword evidence="5 8" id="KW-0812">Transmembrane</keyword>
<feature type="transmembrane region" description="Helical" evidence="8">
    <location>
        <begin position="154"/>
        <end position="176"/>
    </location>
</feature>
<keyword evidence="11" id="KW-1185">Reference proteome</keyword>
<dbReference type="Pfam" id="PF00528">
    <property type="entry name" value="BPD_transp_1"/>
    <property type="match status" value="1"/>
</dbReference>
<evidence type="ECO:0000256" key="7">
    <source>
        <dbReference type="ARBA" id="ARBA00023136"/>
    </source>
</evidence>
<keyword evidence="6 8" id="KW-1133">Transmembrane helix</keyword>
<evidence type="ECO:0000256" key="6">
    <source>
        <dbReference type="ARBA" id="ARBA00022989"/>
    </source>
</evidence>
<evidence type="ECO:0000256" key="5">
    <source>
        <dbReference type="ARBA" id="ARBA00022692"/>
    </source>
</evidence>
<dbReference type="EMBL" id="CP014692">
    <property type="protein sequence ID" value="AQS83655.1"/>
    <property type="molecule type" value="Genomic_DNA"/>
</dbReference>
<dbReference type="CDD" id="cd06261">
    <property type="entry name" value="TM_PBP2"/>
    <property type="match status" value="1"/>
</dbReference>
<protein>
    <submittedName>
        <fullName evidence="10">Spermidine/putrescine ABC transporter permease</fullName>
    </submittedName>
</protein>
<evidence type="ECO:0000256" key="8">
    <source>
        <dbReference type="RuleBase" id="RU363032"/>
    </source>
</evidence>
<proteinExistence type="inferred from homology"/>
<dbReference type="eggNOG" id="COG1176">
    <property type="taxonomic scope" value="Bacteria"/>
</dbReference>
<sequence length="283" mass="30864">MSGSRKLLGHAALLLPPFGWLTVFYLGSLSALLLSAFWQVDSMSGEMIHEWTLDNFRILATDATYRIIAERTIGIAALVTVTDIILAWPLAYVIARKVGPRMKLVLLVLVALPLWSSMLARIYSWRLILGHDGVLNWFLRTVGLPEQSFAFTNVALWIVFTYLWLPFMLMPLVSALERIPASLPDAAGDMGATPFQTFRTVIFPLAIPGMAAGSVFTFAVTLGEYVTPMLVGGAGSEFIGNVVYSNVGVSGNIPFAAAYSMILLVVVGAYMLFARRFGAFDGA</sequence>
<feature type="transmembrane region" description="Helical" evidence="8">
    <location>
        <begin position="12"/>
        <end position="38"/>
    </location>
</feature>
<feature type="domain" description="ABC transmembrane type-1" evidence="9">
    <location>
        <begin position="69"/>
        <end position="274"/>
    </location>
</feature>
<dbReference type="AlphaFoldDB" id="A0A1U9KCV8"/>
<dbReference type="PANTHER" id="PTHR42929:SF1">
    <property type="entry name" value="INNER MEMBRANE ABC TRANSPORTER PERMEASE PROTEIN YDCU-RELATED"/>
    <property type="match status" value="1"/>
</dbReference>
<keyword evidence="3 8" id="KW-0813">Transport</keyword>